<evidence type="ECO:0000313" key="1">
    <source>
        <dbReference type="EMBL" id="KAI5677465.1"/>
    </source>
</evidence>
<dbReference type="Proteomes" id="UP001060085">
    <property type="component" value="Linkage Group LG02"/>
</dbReference>
<organism evidence="1 2">
    <name type="scientific">Catharanthus roseus</name>
    <name type="common">Madagascar periwinkle</name>
    <name type="synonym">Vinca rosea</name>
    <dbReference type="NCBI Taxonomy" id="4058"/>
    <lineage>
        <taxon>Eukaryota</taxon>
        <taxon>Viridiplantae</taxon>
        <taxon>Streptophyta</taxon>
        <taxon>Embryophyta</taxon>
        <taxon>Tracheophyta</taxon>
        <taxon>Spermatophyta</taxon>
        <taxon>Magnoliopsida</taxon>
        <taxon>eudicotyledons</taxon>
        <taxon>Gunneridae</taxon>
        <taxon>Pentapetalae</taxon>
        <taxon>asterids</taxon>
        <taxon>lamiids</taxon>
        <taxon>Gentianales</taxon>
        <taxon>Apocynaceae</taxon>
        <taxon>Rauvolfioideae</taxon>
        <taxon>Vinceae</taxon>
        <taxon>Catharanthinae</taxon>
        <taxon>Catharanthus</taxon>
    </lineage>
</organism>
<comment type="caution">
    <text evidence="1">The sequence shown here is derived from an EMBL/GenBank/DDBJ whole genome shotgun (WGS) entry which is preliminary data.</text>
</comment>
<name>A0ACC0BXU0_CATRO</name>
<keyword evidence="2" id="KW-1185">Reference proteome</keyword>
<dbReference type="EMBL" id="CM044702">
    <property type="protein sequence ID" value="KAI5677465.1"/>
    <property type="molecule type" value="Genomic_DNA"/>
</dbReference>
<evidence type="ECO:0000313" key="2">
    <source>
        <dbReference type="Proteomes" id="UP001060085"/>
    </source>
</evidence>
<proteinExistence type="predicted"/>
<sequence length="312" mass="35513">MDLPQEERSLKKVLNCGSNLSFRRVSSHHWVLANGCEVQAHSALESEVPDENERKFDDDEELEQLLRKQICFKVYPFSIAMIDTACNVLNDAETNVFPNDKYLSTPIGTKLVVGKLSALFNTERKILLSGSYNSIHDGHIKPLEVATRVFPSKLVTVQYCKTWSLVIDMKNAAYLMSFSIIWKLRYTRVIPISLSYCAAFSVMDNSCFELSAIYADKPALTVSQIKDRVKQFENVGKTVIISNQPYFYRKPELFPGSAFVIGADIAVRLVNPKYYGGDYAKMLEILLGCKNTGVSCWWVVEMWMEFSRFDSK</sequence>
<reference evidence="2" key="1">
    <citation type="journal article" date="2023" name="Nat. Plants">
        <title>Single-cell RNA sequencing provides a high-resolution roadmap for understanding the multicellular compartmentation of specialized metabolism.</title>
        <authorList>
            <person name="Sun S."/>
            <person name="Shen X."/>
            <person name="Li Y."/>
            <person name="Li Y."/>
            <person name="Wang S."/>
            <person name="Li R."/>
            <person name="Zhang H."/>
            <person name="Shen G."/>
            <person name="Guo B."/>
            <person name="Wei J."/>
            <person name="Xu J."/>
            <person name="St-Pierre B."/>
            <person name="Chen S."/>
            <person name="Sun C."/>
        </authorList>
    </citation>
    <scope>NUCLEOTIDE SEQUENCE [LARGE SCALE GENOMIC DNA]</scope>
</reference>
<accession>A0ACC0BXU0</accession>
<protein>
    <submittedName>
        <fullName evidence="1">Uncharacterized protein</fullName>
    </submittedName>
</protein>
<gene>
    <name evidence="1" type="ORF">M9H77_08415</name>
</gene>